<gene>
    <name evidence="1" type="ORF">SAMN05444165_4131</name>
</gene>
<proteinExistence type="predicted"/>
<evidence type="ECO:0000313" key="2">
    <source>
        <dbReference type="Proteomes" id="UP000185151"/>
    </source>
</evidence>
<dbReference type="Proteomes" id="UP000185151">
    <property type="component" value="Unassembled WGS sequence"/>
</dbReference>
<keyword evidence="2" id="KW-1185">Reference proteome</keyword>
<reference evidence="1 2" key="1">
    <citation type="submission" date="2016-11" db="EMBL/GenBank/DDBJ databases">
        <authorList>
            <person name="Jaros S."/>
            <person name="Januszkiewicz K."/>
            <person name="Wedrychowicz H."/>
        </authorList>
    </citation>
    <scope>NUCLEOTIDE SEQUENCE [LARGE SCALE GENOMIC DNA]</scope>
    <source>
        <strain evidence="1 2">GAS95</strain>
    </source>
</reference>
<name>A0A1N6KPF3_9BURK</name>
<dbReference type="AlphaFoldDB" id="A0A1N6KPF3"/>
<dbReference type="OrthoDB" id="9157498at2"/>
<organism evidence="1 2">
    <name type="scientific">Paraburkholderia phenazinium</name>
    <dbReference type="NCBI Taxonomy" id="60549"/>
    <lineage>
        <taxon>Bacteria</taxon>
        <taxon>Pseudomonadati</taxon>
        <taxon>Pseudomonadota</taxon>
        <taxon>Betaproteobacteria</taxon>
        <taxon>Burkholderiales</taxon>
        <taxon>Burkholderiaceae</taxon>
        <taxon>Paraburkholderia</taxon>
    </lineage>
</organism>
<sequence>MASQEKSKGEAPVQIPRYRLTEKAYINDILYDPEAQNPNLHEVDYEGIPGHHMEPVNEAARVMKEKHPGDYVDPIEAMTNIRTGTENSALVDFATVLANAMSQANTARAHS</sequence>
<dbReference type="EMBL" id="FSRU01000002">
    <property type="protein sequence ID" value="SIO58400.1"/>
    <property type="molecule type" value="Genomic_DNA"/>
</dbReference>
<accession>A0A1N6KPF3</accession>
<evidence type="ECO:0000313" key="1">
    <source>
        <dbReference type="EMBL" id="SIO58400.1"/>
    </source>
</evidence>
<protein>
    <submittedName>
        <fullName evidence="1">Uncharacterized protein</fullName>
    </submittedName>
</protein>
<dbReference type="RefSeq" id="WP_074298685.1">
    <property type="nucleotide sequence ID" value="NZ_FSRU01000002.1"/>
</dbReference>